<protein>
    <submittedName>
        <fullName evidence="2">DUF397 domain-containing protein</fullName>
    </submittedName>
</protein>
<evidence type="ECO:0000313" key="2">
    <source>
        <dbReference type="EMBL" id="NGO70997.1"/>
    </source>
</evidence>
<reference evidence="2 3" key="1">
    <citation type="submission" date="2020-02" db="EMBL/GenBank/DDBJ databases">
        <title>Whole-genome analyses of novel actinobacteria.</title>
        <authorList>
            <person name="Sahin N."/>
            <person name="Tatar D."/>
        </authorList>
    </citation>
    <scope>NUCLEOTIDE SEQUENCE [LARGE SCALE GENOMIC DNA]</scope>
    <source>
        <strain evidence="2 3">SB3404</strain>
    </source>
</reference>
<feature type="domain" description="DUF397" evidence="1">
    <location>
        <begin position="16"/>
        <end position="72"/>
    </location>
</feature>
<dbReference type="Pfam" id="PF04149">
    <property type="entry name" value="DUF397"/>
    <property type="match status" value="1"/>
</dbReference>
<dbReference type="EMBL" id="JAAKZZ010000253">
    <property type="protein sequence ID" value="NGO70997.1"/>
    <property type="molecule type" value="Genomic_DNA"/>
</dbReference>
<name>A0A6G4X2B8_9ACTN</name>
<dbReference type="AlphaFoldDB" id="A0A6G4X2B8"/>
<keyword evidence="3" id="KW-1185">Reference proteome</keyword>
<comment type="caution">
    <text evidence="2">The sequence shown here is derived from an EMBL/GenBank/DDBJ whole genome shotgun (WGS) entry which is preliminary data.</text>
</comment>
<accession>A0A6G4X2B8</accession>
<dbReference type="InterPro" id="IPR007278">
    <property type="entry name" value="DUF397"/>
</dbReference>
<evidence type="ECO:0000259" key="1">
    <source>
        <dbReference type="Pfam" id="PF04149"/>
    </source>
</evidence>
<sequence length="78" mass="8537">MKTHPVTVTASELEEAHWFKSSYSNAGGNCVETADLTRTARSRVVIRDSKDPHGPALLLPHEQFAAFIADVRAGRFGI</sequence>
<proteinExistence type="predicted"/>
<dbReference type="RefSeq" id="WP_165300647.1">
    <property type="nucleotide sequence ID" value="NZ_JAAKZZ010000253.1"/>
</dbReference>
<evidence type="ECO:0000313" key="3">
    <source>
        <dbReference type="Proteomes" id="UP000477722"/>
    </source>
</evidence>
<gene>
    <name evidence="2" type="ORF">G5C65_22075</name>
</gene>
<organism evidence="2 3">
    <name type="scientific">Streptomyces boncukensis</name>
    <dbReference type="NCBI Taxonomy" id="2711219"/>
    <lineage>
        <taxon>Bacteria</taxon>
        <taxon>Bacillati</taxon>
        <taxon>Actinomycetota</taxon>
        <taxon>Actinomycetes</taxon>
        <taxon>Kitasatosporales</taxon>
        <taxon>Streptomycetaceae</taxon>
        <taxon>Streptomyces</taxon>
    </lineage>
</organism>
<dbReference type="Proteomes" id="UP000477722">
    <property type="component" value="Unassembled WGS sequence"/>
</dbReference>